<name>A0ABV4QP56_9ACTN</name>
<dbReference type="InterPro" id="IPR021994">
    <property type="entry name" value="DUF3592"/>
</dbReference>
<proteinExistence type="predicted"/>
<evidence type="ECO:0000256" key="1">
    <source>
        <dbReference type="SAM" id="Phobius"/>
    </source>
</evidence>
<sequence length="139" mass="14900">MPDWLIGLIALTLGAGLAVGGVHRYRTSRAFLAAAHRVPGVVTGVHRVERTDSYEYFAVLRFRTLDGAEIETVAQTRSGSYELTRLKGTRVGVLYDPRNPREARLDSNSGRAVGGSIGMVAAGCAFAVLGFVMLAFTVT</sequence>
<feature type="domain" description="DUF3592" evidence="2">
    <location>
        <begin position="38"/>
        <end position="108"/>
    </location>
</feature>
<gene>
    <name evidence="3" type="ORF">SM436_01190</name>
</gene>
<evidence type="ECO:0000313" key="4">
    <source>
        <dbReference type="Proteomes" id="UP001569904"/>
    </source>
</evidence>
<accession>A0ABV4QP56</accession>
<keyword evidence="1" id="KW-0472">Membrane</keyword>
<evidence type="ECO:0000259" key="2">
    <source>
        <dbReference type="Pfam" id="PF12158"/>
    </source>
</evidence>
<reference evidence="3 4" key="1">
    <citation type="submission" date="2023-11" db="EMBL/GenBank/DDBJ databases">
        <title>Actinomadura monticuli sp. nov., isolated from volcanic ash.</title>
        <authorList>
            <person name="Lee S.D."/>
            <person name="Yang H."/>
            <person name="Kim I.S."/>
        </authorList>
    </citation>
    <scope>NUCLEOTIDE SEQUENCE [LARGE SCALE GENOMIC DNA]</scope>
    <source>
        <strain evidence="3 4">DSM 45346</strain>
    </source>
</reference>
<dbReference type="Proteomes" id="UP001569904">
    <property type="component" value="Unassembled WGS sequence"/>
</dbReference>
<evidence type="ECO:0000313" key="3">
    <source>
        <dbReference type="EMBL" id="MFA1552294.1"/>
    </source>
</evidence>
<dbReference type="Pfam" id="PF12158">
    <property type="entry name" value="DUF3592"/>
    <property type="match status" value="1"/>
</dbReference>
<keyword evidence="1" id="KW-0812">Transmembrane</keyword>
<dbReference type="EMBL" id="JAXCEH010000001">
    <property type="protein sequence ID" value="MFA1552294.1"/>
    <property type="molecule type" value="Genomic_DNA"/>
</dbReference>
<dbReference type="RefSeq" id="WP_371938577.1">
    <property type="nucleotide sequence ID" value="NZ_JAXCEH010000001.1"/>
</dbReference>
<keyword evidence="1" id="KW-1133">Transmembrane helix</keyword>
<organism evidence="3 4">
    <name type="scientific">Actinomadura chokoriensis</name>
    <dbReference type="NCBI Taxonomy" id="454156"/>
    <lineage>
        <taxon>Bacteria</taxon>
        <taxon>Bacillati</taxon>
        <taxon>Actinomycetota</taxon>
        <taxon>Actinomycetes</taxon>
        <taxon>Streptosporangiales</taxon>
        <taxon>Thermomonosporaceae</taxon>
        <taxon>Actinomadura</taxon>
    </lineage>
</organism>
<feature type="transmembrane region" description="Helical" evidence="1">
    <location>
        <begin position="117"/>
        <end position="138"/>
    </location>
</feature>
<protein>
    <submittedName>
        <fullName evidence="3">DUF3592 domain-containing protein</fullName>
    </submittedName>
</protein>
<keyword evidence="4" id="KW-1185">Reference proteome</keyword>
<comment type="caution">
    <text evidence="3">The sequence shown here is derived from an EMBL/GenBank/DDBJ whole genome shotgun (WGS) entry which is preliminary data.</text>
</comment>